<accession>A0ABN7PSJ0</accession>
<proteinExistence type="predicted"/>
<name>A0ABN7PSJ0_TIMPD</name>
<dbReference type="Proteomes" id="UP001153148">
    <property type="component" value="Unassembled WGS sequence"/>
</dbReference>
<evidence type="ECO:0000313" key="1">
    <source>
        <dbReference type="EMBL" id="CAG2068925.1"/>
    </source>
</evidence>
<protein>
    <submittedName>
        <fullName evidence="1">Uncharacterized protein</fullName>
    </submittedName>
</protein>
<comment type="caution">
    <text evidence="1">The sequence shown here is derived from an EMBL/GenBank/DDBJ whole genome shotgun (WGS) entry which is preliminary data.</text>
</comment>
<feature type="non-terminal residue" evidence="1">
    <location>
        <position position="98"/>
    </location>
</feature>
<sequence length="98" mass="11234">MLLLYLHHSLHLENNCTACLRRRSDWQSYLSDHELFMDIHYYARDMKEHDLALAAKEKARNILSQCSSASSCETGKTCRAPSMVWSRSSPISGLGFQL</sequence>
<evidence type="ECO:0000313" key="2">
    <source>
        <dbReference type="Proteomes" id="UP001153148"/>
    </source>
</evidence>
<dbReference type="EMBL" id="CAJPIN010107637">
    <property type="protein sequence ID" value="CAG2068925.1"/>
    <property type="molecule type" value="Genomic_DNA"/>
</dbReference>
<reference evidence="1" key="1">
    <citation type="submission" date="2021-03" db="EMBL/GenBank/DDBJ databases">
        <authorList>
            <person name="Tran Van P."/>
        </authorList>
    </citation>
    <scope>NUCLEOTIDE SEQUENCE</scope>
</reference>
<organism evidence="1 2">
    <name type="scientific">Timema podura</name>
    <name type="common">Walking stick</name>
    <dbReference type="NCBI Taxonomy" id="61482"/>
    <lineage>
        <taxon>Eukaryota</taxon>
        <taxon>Metazoa</taxon>
        <taxon>Ecdysozoa</taxon>
        <taxon>Arthropoda</taxon>
        <taxon>Hexapoda</taxon>
        <taxon>Insecta</taxon>
        <taxon>Pterygota</taxon>
        <taxon>Neoptera</taxon>
        <taxon>Polyneoptera</taxon>
        <taxon>Phasmatodea</taxon>
        <taxon>Timematodea</taxon>
        <taxon>Timematoidea</taxon>
        <taxon>Timematidae</taxon>
        <taxon>Timema</taxon>
    </lineage>
</organism>
<gene>
    <name evidence="1" type="ORF">TPAB3V08_LOCUS15868</name>
</gene>
<keyword evidence="2" id="KW-1185">Reference proteome</keyword>